<keyword evidence="2" id="KW-1185">Reference proteome</keyword>
<dbReference type="AlphaFoldDB" id="A0A3M7QPX0"/>
<evidence type="ECO:0000313" key="2">
    <source>
        <dbReference type="Proteomes" id="UP000276133"/>
    </source>
</evidence>
<dbReference type="Proteomes" id="UP000276133">
    <property type="component" value="Unassembled WGS sequence"/>
</dbReference>
<reference evidence="1 2" key="1">
    <citation type="journal article" date="2018" name="Sci. Rep.">
        <title>Genomic signatures of local adaptation to the degree of environmental predictability in rotifers.</title>
        <authorList>
            <person name="Franch-Gras L."/>
            <person name="Hahn C."/>
            <person name="Garcia-Roger E.M."/>
            <person name="Carmona M.J."/>
            <person name="Serra M."/>
            <person name="Gomez A."/>
        </authorList>
    </citation>
    <scope>NUCLEOTIDE SEQUENCE [LARGE SCALE GENOMIC DNA]</scope>
    <source>
        <strain evidence="1">HYR1</strain>
    </source>
</reference>
<name>A0A3M7QPX0_BRAPC</name>
<accession>A0A3M7QPX0</accession>
<protein>
    <submittedName>
        <fullName evidence="1">Uncharacterized protein</fullName>
    </submittedName>
</protein>
<evidence type="ECO:0000313" key="1">
    <source>
        <dbReference type="EMBL" id="RNA13008.1"/>
    </source>
</evidence>
<organism evidence="1 2">
    <name type="scientific">Brachionus plicatilis</name>
    <name type="common">Marine rotifer</name>
    <name type="synonym">Brachionus muelleri</name>
    <dbReference type="NCBI Taxonomy" id="10195"/>
    <lineage>
        <taxon>Eukaryota</taxon>
        <taxon>Metazoa</taxon>
        <taxon>Spiralia</taxon>
        <taxon>Gnathifera</taxon>
        <taxon>Rotifera</taxon>
        <taxon>Eurotatoria</taxon>
        <taxon>Monogononta</taxon>
        <taxon>Pseudotrocha</taxon>
        <taxon>Ploima</taxon>
        <taxon>Brachionidae</taxon>
        <taxon>Brachionus</taxon>
    </lineage>
</organism>
<gene>
    <name evidence="1" type="ORF">BpHYR1_030271</name>
</gene>
<comment type="caution">
    <text evidence="1">The sequence shown here is derived from an EMBL/GenBank/DDBJ whole genome shotgun (WGS) entry which is preliminary data.</text>
</comment>
<proteinExistence type="predicted"/>
<dbReference type="EMBL" id="REGN01005530">
    <property type="protein sequence ID" value="RNA13008.1"/>
    <property type="molecule type" value="Genomic_DNA"/>
</dbReference>
<sequence>MIFLVVGKYGKSPHKIKPGIRSCLKDFDNLFSIAVELLIPSISLA</sequence>